<sequence>MSQPHFRRDEAVASTDPSHAPATTTPMLVDVDQIVPYDRNPRRSPNDKRDELKAYIWETGFNQVLTITQRPDTDHPELYMIGVGGNTRLRLVQELWHETGDARFQQVWCQFQPWTGETQTLVAHIQDNDLRGELIFIDRAIAVQELRDMLEAEAGQSLSQRALRDRLAERGYPISRTMIGWYQYTVDTLFPLIPALLQTGMGRPTITKIYDLQKAFGKAWQSLDLGEAEAANNLFEQTLQRHDGEAFDPDRLRRDLEEELSVSADCDMQRASLEFGGALHGRSDIEIETPSDTNRDDTARTAPETGQSAGAPDTHAKQCEGSDSGPPHRNDSAEDSRTARPGTTDSCPIDEEDHAADVPSPAATDASLPRDLKSLRSRAWTLASRIAQGSRLGDIVLPIRDGLGFLVGPVALETQQSWTPDVGRRALCVWWHLATLAEQFARHGRAGPYMPDTWRQRRIGDAMRQARDGQQAFSQWQWQQADRDLFADVPPLEPNDLGPMLYQNWAESRWHDWIRLVETYRAIYRTTGDAPWGDDDARR</sequence>
<evidence type="ECO:0000256" key="1">
    <source>
        <dbReference type="SAM" id="MobiDB-lite"/>
    </source>
</evidence>
<evidence type="ECO:0000313" key="3">
    <source>
        <dbReference type="Proteomes" id="UP001595462"/>
    </source>
</evidence>
<name>A0ABV7ERL1_9GAMM</name>
<feature type="region of interest" description="Disordered" evidence="1">
    <location>
        <begin position="1"/>
        <end position="27"/>
    </location>
</feature>
<dbReference type="SUPFAM" id="SSF110849">
    <property type="entry name" value="ParB/Sulfiredoxin"/>
    <property type="match status" value="1"/>
</dbReference>
<protein>
    <submittedName>
        <fullName evidence="2">ParB family protein</fullName>
    </submittedName>
</protein>
<dbReference type="InterPro" id="IPR022304">
    <property type="entry name" value="ICE_PFGI_1_ParB"/>
</dbReference>
<dbReference type="EMBL" id="JBHRSS010000008">
    <property type="protein sequence ID" value="MFC3105412.1"/>
    <property type="molecule type" value="Genomic_DNA"/>
</dbReference>
<accession>A0ABV7ERL1</accession>
<feature type="compositionally biased region" description="Basic and acidic residues" evidence="1">
    <location>
        <begin position="1"/>
        <end position="11"/>
    </location>
</feature>
<organism evidence="2 3">
    <name type="scientific">Salinisphaera aquimarina</name>
    <dbReference type="NCBI Taxonomy" id="2094031"/>
    <lineage>
        <taxon>Bacteria</taxon>
        <taxon>Pseudomonadati</taxon>
        <taxon>Pseudomonadota</taxon>
        <taxon>Gammaproteobacteria</taxon>
        <taxon>Salinisphaerales</taxon>
        <taxon>Salinisphaeraceae</taxon>
        <taxon>Salinisphaera</taxon>
    </lineage>
</organism>
<dbReference type="RefSeq" id="WP_380690964.1">
    <property type="nucleotide sequence ID" value="NZ_JBHRSS010000008.1"/>
</dbReference>
<feature type="compositionally biased region" description="Polar residues" evidence="1">
    <location>
        <begin position="15"/>
        <end position="26"/>
    </location>
</feature>
<proteinExistence type="predicted"/>
<feature type="region of interest" description="Disordered" evidence="1">
    <location>
        <begin position="277"/>
        <end position="369"/>
    </location>
</feature>
<dbReference type="NCBIfam" id="TIGR03764">
    <property type="entry name" value="ICE_PFGI_1_parB"/>
    <property type="match status" value="1"/>
</dbReference>
<gene>
    <name evidence="2" type="ORF">ACFOSU_16175</name>
</gene>
<keyword evidence="3" id="KW-1185">Reference proteome</keyword>
<dbReference type="InterPro" id="IPR036086">
    <property type="entry name" value="ParB/Sulfiredoxin_sf"/>
</dbReference>
<reference evidence="3" key="1">
    <citation type="journal article" date="2019" name="Int. J. Syst. Evol. Microbiol.">
        <title>The Global Catalogue of Microorganisms (GCM) 10K type strain sequencing project: providing services to taxonomists for standard genome sequencing and annotation.</title>
        <authorList>
            <consortium name="The Broad Institute Genomics Platform"/>
            <consortium name="The Broad Institute Genome Sequencing Center for Infectious Disease"/>
            <person name="Wu L."/>
            <person name="Ma J."/>
        </authorList>
    </citation>
    <scope>NUCLEOTIDE SEQUENCE [LARGE SCALE GENOMIC DNA]</scope>
    <source>
        <strain evidence="3">KCTC 52640</strain>
    </source>
</reference>
<feature type="compositionally biased region" description="Basic and acidic residues" evidence="1">
    <location>
        <begin position="314"/>
        <end position="338"/>
    </location>
</feature>
<comment type="caution">
    <text evidence="2">The sequence shown here is derived from an EMBL/GenBank/DDBJ whole genome shotgun (WGS) entry which is preliminary data.</text>
</comment>
<evidence type="ECO:0000313" key="2">
    <source>
        <dbReference type="EMBL" id="MFC3105412.1"/>
    </source>
</evidence>
<dbReference type="Proteomes" id="UP001595462">
    <property type="component" value="Unassembled WGS sequence"/>
</dbReference>